<comment type="caution">
    <text evidence="2">The sequence shown here is derived from an EMBL/GenBank/DDBJ whole genome shotgun (WGS) entry which is preliminary data.</text>
</comment>
<keyword evidence="2" id="KW-0808">Transferase</keyword>
<accession>A0A074MYR7</accession>
<keyword evidence="1" id="KW-0812">Transmembrane</keyword>
<keyword evidence="3" id="KW-1185">Reference proteome</keyword>
<feature type="transmembrane region" description="Helical" evidence="1">
    <location>
        <begin position="248"/>
        <end position="272"/>
    </location>
</feature>
<dbReference type="eggNOG" id="COG2020">
    <property type="taxonomic scope" value="Bacteria"/>
</dbReference>
<feature type="transmembrane region" description="Helical" evidence="1">
    <location>
        <begin position="331"/>
        <end position="356"/>
    </location>
</feature>
<feature type="transmembrane region" description="Helical" evidence="1">
    <location>
        <begin position="284"/>
        <end position="304"/>
    </location>
</feature>
<keyword evidence="1" id="KW-1133">Transmembrane helix</keyword>
<dbReference type="OrthoDB" id="7388137at2"/>
<dbReference type="EMBL" id="JMIW01000002">
    <property type="protein sequence ID" value="KEO90792.1"/>
    <property type="molecule type" value="Genomic_DNA"/>
</dbReference>
<name>A0A074MYR7_ERYLO</name>
<keyword evidence="2" id="KW-0489">Methyltransferase</keyword>
<evidence type="ECO:0000256" key="1">
    <source>
        <dbReference type="SAM" id="Phobius"/>
    </source>
</evidence>
<feature type="transmembrane region" description="Helical" evidence="1">
    <location>
        <begin position="121"/>
        <end position="141"/>
    </location>
</feature>
<dbReference type="AlphaFoldDB" id="A0A074MYR7"/>
<proteinExistence type="predicted"/>
<protein>
    <submittedName>
        <fullName evidence="2">Protein-S-isoprenylcysteine methyltransferase</fullName>
    </submittedName>
</protein>
<dbReference type="GO" id="GO:0008168">
    <property type="term" value="F:methyltransferase activity"/>
    <property type="evidence" value="ECO:0007669"/>
    <property type="project" value="UniProtKB-KW"/>
</dbReference>
<evidence type="ECO:0000313" key="3">
    <source>
        <dbReference type="Proteomes" id="UP000027647"/>
    </source>
</evidence>
<organism evidence="2 3">
    <name type="scientific">Erythrobacter longus</name>
    <dbReference type="NCBI Taxonomy" id="1044"/>
    <lineage>
        <taxon>Bacteria</taxon>
        <taxon>Pseudomonadati</taxon>
        <taxon>Pseudomonadota</taxon>
        <taxon>Alphaproteobacteria</taxon>
        <taxon>Sphingomonadales</taxon>
        <taxon>Erythrobacteraceae</taxon>
        <taxon>Erythrobacter/Porphyrobacter group</taxon>
        <taxon>Erythrobacter</taxon>
    </lineage>
</organism>
<feature type="transmembrane region" description="Helical" evidence="1">
    <location>
        <begin position="147"/>
        <end position="169"/>
    </location>
</feature>
<reference evidence="2 3" key="1">
    <citation type="submission" date="2014-04" db="EMBL/GenBank/DDBJ databases">
        <title>A comprehensive comparison of genomes of Erythrobacter spp. strains.</title>
        <authorList>
            <person name="Zheng Q."/>
        </authorList>
    </citation>
    <scope>NUCLEOTIDE SEQUENCE [LARGE SCALE GENOMIC DNA]</scope>
    <source>
        <strain evidence="2 3">DSM 6997</strain>
    </source>
</reference>
<feature type="transmembrane region" description="Helical" evidence="1">
    <location>
        <begin position="216"/>
        <end position="236"/>
    </location>
</feature>
<sequence length="484" mass="53741">MTTATTANATNAANAVTDAPKTLPKSDVSSGVGFAGLLGLLVWILFCRSFPLIAESLGIEGEYGVLSGPYASLTAMAFTAGPMAVWSLLVDKVHKRSSTGLDWSLKRPIEETIGVSSIKIIGLWATWAVLAGLYMLCRWYWGGDYLFAMEVLGAAILPLIVLCVPYVIWLDRYMVEPKDATWHFGALIATNPASDDRAQIDIEAVKKHWRAWIIKGFFGAFMISILPGGFAIIVEADPQAIFANPFEIGMFLITFLFVVDVQIGTVGYLFTLRPLDAHIRSGNPFVSGWLAALLCYPPFVWGIIGNNSQILSYEGATAGWGHWLAGQPGLLWIWAVWLVFLTAIYAWATVVFGIRFSNLTYRGVLTNGPYRYTRHPAYLSKNLFWWCSVMPFLVTNGSATDMIRNCFFLAIVNAIYYWRARTEEAHLLAEDPKYRQYYEWMEENGVITSRLAALKRWLMGVVLGRGAKPSQPQAPLEGAQEPAE</sequence>
<dbReference type="Proteomes" id="UP000027647">
    <property type="component" value="Unassembled WGS sequence"/>
</dbReference>
<dbReference type="STRING" id="1044.EH31_07070"/>
<evidence type="ECO:0000313" key="2">
    <source>
        <dbReference type="EMBL" id="KEO90792.1"/>
    </source>
</evidence>
<gene>
    <name evidence="2" type="ORF">EH31_07070</name>
</gene>
<dbReference type="Gene3D" id="1.20.120.1630">
    <property type="match status" value="1"/>
</dbReference>
<dbReference type="RefSeq" id="WP_051699027.1">
    <property type="nucleotide sequence ID" value="NZ_JMIW01000002.1"/>
</dbReference>
<dbReference type="GO" id="GO:0032259">
    <property type="term" value="P:methylation"/>
    <property type="evidence" value="ECO:0007669"/>
    <property type="project" value="UniProtKB-KW"/>
</dbReference>
<feature type="transmembrane region" description="Helical" evidence="1">
    <location>
        <begin position="31"/>
        <end position="51"/>
    </location>
</feature>
<feature type="transmembrane region" description="Helical" evidence="1">
    <location>
        <begin position="71"/>
        <end position="90"/>
    </location>
</feature>
<keyword evidence="1" id="KW-0472">Membrane</keyword>